<organism evidence="1 2">
    <name type="scientific">Pluteus cervinus</name>
    <dbReference type="NCBI Taxonomy" id="181527"/>
    <lineage>
        <taxon>Eukaryota</taxon>
        <taxon>Fungi</taxon>
        <taxon>Dikarya</taxon>
        <taxon>Basidiomycota</taxon>
        <taxon>Agaricomycotina</taxon>
        <taxon>Agaricomycetes</taxon>
        <taxon>Agaricomycetidae</taxon>
        <taxon>Agaricales</taxon>
        <taxon>Pluteineae</taxon>
        <taxon>Pluteaceae</taxon>
        <taxon>Pluteus</taxon>
    </lineage>
</organism>
<protein>
    <submittedName>
        <fullName evidence="1">Uncharacterized protein</fullName>
    </submittedName>
</protein>
<accession>A0ACD3B618</accession>
<keyword evidence="2" id="KW-1185">Reference proteome</keyword>
<reference evidence="1 2" key="1">
    <citation type="journal article" date="2019" name="Nat. Ecol. Evol.">
        <title>Megaphylogeny resolves global patterns of mushroom evolution.</title>
        <authorList>
            <person name="Varga T."/>
            <person name="Krizsan K."/>
            <person name="Foldi C."/>
            <person name="Dima B."/>
            <person name="Sanchez-Garcia M."/>
            <person name="Sanchez-Ramirez S."/>
            <person name="Szollosi G.J."/>
            <person name="Szarkandi J.G."/>
            <person name="Papp V."/>
            <person name="Albert L."/>
            <person name="Andreopoulos W."/>
            <person name="Angelini C."/>
            <person name="Antonin V."/>
            <person name="Barry K.W."/>
            <person name="Bougher N.L."/>
            <person name="Buchanan P."/>
            <person name="Buyck B."/>
            <person name="Bense V."/>
            <person name="Catcheside P."/>
            <person name="Chovatia M."/>
            <person name="Cooper J."/>
            <person name="Damon W."/>
            <person name="Desjardin D."/>
            <person name="Finy P."/>
            <person name="Geml J."/>
            <person name="Haridas S."/>
            <person name="Hughes K."/>
            <person name="Justo A."/>
            <person name="Karasinski D."/>
            <person name="Kautmanova I."/>
            <person name="Kiss B."/>
            <person name="Kocsube S."/>
            <person name="Kotiranta H."/>
            <person name="LaButti K.M."/>
            <person name="Lechner B.E."/>
            <person name="Liimatainen K."/>
            <person name="Lipzen A."/>
            <person name="Lukacs Z."/>
            <person name="Mihaltcheva S."/>
            <person name="Morgado L.N."/>
            <person name="Niskanen T."/>
            <person name="Noordeloos M.E."/>
            <person name="Ohm R.A."/>
            <person name="Ortiz-Santana B."/>
            <person name="Ovrebo C."/>
            <person name="Racz N."/>
            <person name="Riley R."/>
            <person name="Savchenko A."/>
            <person name="Shiryaev A."/>
            <person name="Soop K."/>
            <person name="Spirin V."/>
            <person name="Szebenyi C."/>
            <person name="Tomsovsky M."/>
            <person name="Tulloss R.E."/>
            <person name="Uehling J."/>
            <person name="Grigoriev I.V."/>
            <person name="Vagvolgyi C."/>
            <person name="Papp T."/>
            <person name="Martin F.M."/>
            <person name="Miettinen O."/>
            <person name="Hibbett D.S."/>
            <person name="Nagy L.G."/>
        </authorList>
    </citation>
    <scope>NUCLEOTIDE SEQUENCE [LARGE SCALE GENOMIC DNA]</scope>
    <source>
        <strain evidence="1 2">NL-1719</strain>
    </source>
</reference>
<evidence type="ECO:0000313" key="2">
    <source>
        <dbReference type="Proteomes" id="UP000308600"/>
    </source>
</evidence>
<sequence length="390" mass="39915">MVGLRSAKNRTEENPPAHRACAPSACPSLPPPTTPFSAIWFPRRESLYFSLHAPMFSASLVSLSLLCAIHGARAQYSATYLPSNAPATTEEGQTGTNQCGTGLNQTSDCQNAYINSLDDWCIWSPPDPGAGSVIGNTERIEVAWCLKNGTGTRLIPDGAITGAHFVVTPDFVQVTGVGNLTLLNIPAGDAGGELDPHGADGNGNPIGGLVFSSAFGPLQQIHEWTNFVSDGQFCFRACNPAGSMAPAWCQHIYDVMGCAWNMPANYNPGVFEQCKGDSGEPMGVYGGSTFQQGQGATPAAHPAPSSSDCTTMTSIGNGFLISGTSIGTVGPTTSSAASSGSAGHSGSSGASASPTGSASGALAMWGPQQVAYAIGSTFIGTLLGGMLVVL</sequence>
<dbReference type="Proteomes" id="UP000308600">
    <property type="component" value="Unassembled WGS sequence"/>
</dbReference>
<proteinExistence type="predicted"/>
<gene>
    <name evidence="1" type="ORF">BDN72DRAFT_198280</name>
</gene>
<dbReference type="EMBL" id="ML208276">
    <property type="protein sequence ID" value="TFK73346.1"/>
    <property type="molecule type" value="Genomic_DNA"/>
</dbReference>
<name>A0ACD3B618_9AGAR</name>
<evidence type="ECO:0000313" key="1">
    <source>
        <dbReference type="EMBL" id="TFK73346.1"/>
    </source>
</evidence>